<dbReference type="Pfam" id="PF04264">
    <property type="entry name" value="YceI"/>
    <property type="match status" value="1"/>
</dbReference>
<gene>
    <name evidence="3" type="ORF">GCM10007359_22000</name>
</gene>
<evidence type="ECO:0000313" key="4">
    <source>
        <dbReference type="Proteomes" id="UP000600171"/>
    </source>
</evidence>
<dbReference type="AlphaFoldDB" id="A0A917IXM7"/>
<protein>
    <recommendedName>
        <fullName evidence="2">Lipid/polyisoprenoid-binding YceI-like domain-containing protein</fullName>
    </recommendedName>
</protein>
<organism evidence="3 4">
    <name type="scientific">Rothia aerolata</name>
    <dbReference type="NCBI Taxonomy" id="1812262"/>
    <lineage>
        <taxon>Bacteria</taxon>
        <taxon>Bacillati</taxon>
        <taxon>Actinomycetota</taxon>
        <taxon>Actinomycetes</taxon>
        <taxon>Micrococcales</taxon>
        <taxon>Micrococcaceae</taxon>
        <taxon>Rothia</taxon>
    </lineage>
</organism>
<dbReference type="InterPro" id="IPR036761">
    <property type="entry name" value="TTHA0802/YceI-like_sf"/>
</dbReference>
<dbReference type="EMBL" id="BMDC01000005">
    <property type="protein sequence ID" value="GGH67159.1"/>
    <property type="molecule type" value="Genomic_DNA"/>
</dbReference>
<dbReference type="Gene3D" id="2.40.128.110">
    <property type="entry name" value="Lipid/polyisoprenoid-binding, YceI-like"/>
    <property type="match status" value="1"/>
</dbReference>
<comment type="caution">
    <text evidence="3">The sequence shown here is derived from an EMBL/GenBank/DDBJ whole genome shotgun (WGS) entry which is preliminary data.</text>
</comment>
<keyword evidence="4" id="KW-1185">Reference proteome</keyword>
<proteinExistence type="inferred from homology"/>
<name>A0A917IXM7_9MICC</name>
<accession>A0A917IXM7</accession>
<evidence type="ECO:0000256" key="1">
    <source>
        <dbReference type="ARBA" id="ARBA00008812"/>
    </source>
</evidence>
<dbReference type="PANTHER" id="PTHR34406:SF1">
    <property type="entry name" value="PROTEIN YCEI"/>
    <property type="match status" value="1"/>
</dbReference>
<dbReference type="Proteomes" id="UP000600171">
    <property type="component" value="Unassembled WGS sequence"/>
</dbReference>
<reference evidence="3 4" key="1">
    <citation type="journal article" date="2014" name="Int. J. Syst. Evol. Microbiol.">
        <title>Complete genome sequence of Corynebacterium casei LMG S-19264T (=DSM 44701T), isolated from a smear-ripened cheese.</title>
        <authorList>
            <consortium name="US DOE Joint Genome Institute (JGI-PGF)"/>
            <person name="Walter F."/>
            <person name="Albersmeier A."/>
            <person name="Kalinowski J."/>
            <person name="Ruckert C."/>
        </authorList>
    </citation>
    <scope>NUCLEOTIDE SEQUENCE [LARGE SCALE GENOMIC DNA]</scope>
    <source>
        <strain evidence="3 4">CCM 8669</strain>
    </source>
</reference>
<dbReference type="PANTHER" id="PTHR34406">
    <property type="entry name" value="PROTEIN YCEI"/>
    <property type="match status" value="1"/>
</dbReference>
<evidence type="ECO:0000313" key="3">
    <source>
        <dbReference type="EMBL" id="GGH67159.1"/>
    </source>
</evidence>
<dbReference type="InterPro" id="IPR007372">
    <property type="entry name" value="Lipid/polyisoprenoid-bd_YceI"/>
</dbReference>
<dbReference type="SMART" id="SM00867">
    <property type="entry name" value="YceI"/>
    <property type="match status" value="1"/>
</dbReference>
<dbReference type="SUPFAM" id="SSF101874">
    <property type="entry name" value="YceI-like"/>
    <property type="match status" value="1"/>
</dbReference>
<comment type="similarity">
    <text evidence="1">Belongs to the UPF0312 family.</text>
</comment>
<sequence length="179" mass="19121">MAELTAGAWNLDSYHSTVGFAVRHAAVSKVRGAFNDIEGVANVAENVNDSTVEATIKVASIDTRIEARDEHLRSADFFDVEQYPTIDFKSTSFTLEGDKLTIAGDLTLHGVTKPIELSGEFGGAVVDQNGQTRFGASLEGKISRKEFGMTWSATVEAGGALVGDKVALHLDVEFVQAEA</sequence>
<evidence type="ECO:0000259" key="2">
    <source>
        <dbReference type="SMART" id="SM00867"/>
    </source>
</evidence>
<feature type="domain" description="Lipid/polyisoprenoid-binding YceI-like" evidence="2">
    <location>
        <begin position="8"/>
        <end position="175"/>
    </location>
</feature>
<dbReference type="RefSeq" id="WP_188360424.1">
    <property type="nucleotide sequence ID" value="NZ_BMDC01000005.1"/>
</dbReference>